<dbReference type="InterPro" id="IPR009061">
    <property type="entry name" value="DNA-bd_dom_put_sf"/>
</dbReference>
<feature type="coiled-coil region" evidence="2">
    <location>
        <begin position="129"/>
        <end position="173"/>
    </location>
</feature>
<evidence type="ECO:0000259" key="3">
    <source>
        <dbReference type="PROSITE" id="PS50937"/>
    </source>
</evidence>
<sequence>MIIKKLSYQLNVVSKQRLATAQALASPLLLDVNVKQPLALRLQPSPSHAMSSHTYSISELARELDITTRAIRFYEEQGMLSPERKGLERIYTARDKVTLKLILRGKRIGFSLAECKELISLYDPAGGNQKQLQTMLGKIAERRDQLEQQLLDIRQMQLELDTAEERCRAALDKTAAAPL</sequence>
<comment type="caution">
    <text evidence="4">The sequence shown here is derived from an EMBL/GenBank/DDBJ whole genome shotgun (WGS) entry which is preliminary data.</text>
</comment>
<dbReference type="Pfam" id="PF13411">
    <property type="entry name" value="MerR_1"/>
    <property type="match status" value="1"/>
</dbReference>
<dbReference type="Proteomes" id="UP000274315">
    <property type="component" value="Unassembled WGS sequence"/>
</dbReference>
<dbReference type="CDD" id="cd04776">
    <property type="entry name" value="HTH_GnyR"/>
    <property type="match status" value="1"/>
</dbReference>
<dbReference type="GO" id="GO:0003677">
    <property type="term" value="F:DNA binding"/>
    <property type="evidence" value="ECO:0007669"/>
    <property type="project" value="UniProtKB-KW"/>
</dbReference>
<keyword evidence="2" id="KW-0175">Coiled coil</keyword>
<proteinExistence type="predicted"/>
<dbReference type="GO" id="GO:0003700">
    <property type="term" value="F:DNA-binding transcription factor activity"/>
    <property type="evidence" value="ECO:0007669"/>
    <property type="project" value="InterPro"/>
</dbReference>
<gene>
    <name evidence="4" type="ORF">ALP24_100048</name>
</gene>
<dbReference type="Gene3D" id="1.10.1660.10">
    <property type="match status" value="1"/>
</dbReference>
<evidence type="ECO:0000313" key="4">
    <source>
        <dbReference type="EMBL" id="RMU71526.1"/>
    </source>
</evidence>
<reference evidence="4 5" key="1">
    <citation type="submission" date="2018-08" db="EMBL/GenBank/DDBJ databases">
        <title>Recombination of ecologically and evolutionarily significant loci maintains genetic cohesion in the Pseudomonas syringae species complex.</title>
        <authorList>
            <person name="Dillon M."/>
            <person name="Thakur S."/>
            <person name="Almeida R.N.D."/>
            <person name="Weir B.S."/>
            <person name="Guttman D.S."/>
        </authorList>
    </citation>
    <scope>NUCLEOTIDE SEQUENCE [LARGE SCALE GENOMIC DNA]</scope>
    <source>
        <strain evidence="4 5">ICMP 11935</strain>
    </source>
</reference>
<dbReference type="PROSITE" id="PS50937">
    <property type="entry name" value="HTH_MERR_2"/>
    <property type="match status" value="1"/>
</dbReference>
<organism evidence="4 5">
    <name type="scientific">Pseudomonas syringae pv. aptata</name>
    <dbReference type="NCBI Taxonomy" id="83167"/>
    <lineage>
        <taxon>Bacteria</taxon>
        <taxon>Pseudomonadati</taxon>
        <taxon>Pseudomonadota</taxon>
        <taxon>Gammaproteobacteria</taxon>
        <taxon>Pseudomonadales</taxon>
        <taxon>Pseudomonadaceae</taxon>
        <taxon>Pseudomonas</taxon>
        <taxon>Pseudomonas syringae</taxon>
    </lineage>
</organism>
<dbReference type="PANTHER" id="PTHR30204:SF58">
    <property type="entry name" value="HTH-TYPE TRANSCRIPTIONAL REGULATOR YFMP"/>
    <property type="match status" value="1"/>
</dbReference>
<dbReference type="InterPro" id="IPR047057">
    <property type="entry name" value="MerR_fam"/>
</dbReference>
<dbReference type="AlphaFoldDB" id="A0A3M5WM63"/>
<evidence type="ECO:0000256" key="2">
    <source>
        <dbReference type="SAM" id="Coils"/>
    </source>
</evidence>
<dbReference type="PANTHER" id="PTHR30204">
    <property type="entry name" value="REDOX-CYCLING DRUG-SENSING TRANSCRIPTIONAL ACTIVATOR SOXR"/>
    <property type="match status" value="1"/>
</dbReference>
<dbReference type="SMART" id="SM00422">
    <property type="entry name" value="HTH_MERR"/>
    <property type="match status" value="1"/>
</dbReference>
<name>A0A3M5WM63_PSEAP</name>
<accession>A0A3M5WM63</accession>
<dbReference type="InterPro" id="IPR000551">
    <property type="entry name" value="MerR-type_HTH_dom"/>
</dbReference>
<dbReference type="SUPFAM" id="SSF46955">
    <property type="entry name" value="Putative DNA-binding domain"/>
    <property type="match status" value="1"/>
</dbReference>
<evidence type="ECO:0000313" key="5">
    <source>
        <dbReference type="Proteomes" id="UP000274315"/>
    </source>
</evidence>
<keyword evidence="1" id="KW-0238">DNA-binding</keyword>
<feature type="domain" description="HTH merR-type" evidence="3">
    <location>
        <begin position="54"/>
        <end position="121"/>
    </location>
</feature>
<evidence type="ECO:0000256" key="1">
    <source>
        <dbReference type="ARBA" id="ARBA00023125"/>
    </source>
</evidence>
<protein>
    <submittedName>
        <fullName evidence="4">Putative transcriptional regulator LiuR of leucine degradation pathway</fullName>
    </submittedName>
</protein>
<dbReference type="PROSITE" id="PS00552">
    <property type="entry name" value="HTH_MERR_1"/>
    <property type="match status" value="1"/>
</dbReference>
<dbReference type="EMBL" id="RBUF01000484">
    <property type="protein sequence ID" value="RMU71526.1"/>
    <property type="molecule type" value="Genomic_DNA"/>
</dbReference>